<protein>
    <submittedName>
        <fullName evidence="4">Citrinin biosynthesis oxidoreductase CtnB</fullName>
    </submittedName>
</protein>
<accession>A0A8K0TK98</accession>
<organism evidence="4 5">
    <name type="scientific">Plectosphaerella cucumerina</name>
    <dbReference type="NCBI Taxonomy" id="40658"/>
    <lineage>
        <taxon>Eukaryota</taxon>
        <taxon>Fungi</taxon>
        <taxon>Dikarya</taxon>
        <taxon>Ascomycota</taxon>
        <taxon>Pezizomycotina</taxon>
        <taxon>Sordariomycetes</taxon>
        <taxon>Hypocreomycetidae</taxon>
        <taxon>Glomerellales</taxon>
        <taxon>Plectosphaerellaceae</taxon>
        <taxon>Plectosphaerella</taxon>
    </lineage>
</organism>
<dbReference type="GO" id="GO:0005737">
    <property type="term" value="C:cytoplasm"/>
    <property type="evidence" value="ECO:0007669"/>
    <property type="project" value="TreeGrafter"/>
</dbReference>
<reference evidence="4" key="1">
    <citation type="journal article" date="2021" name="Nat. Commun.">
        <title>Genetic determinants of endophytism in the Arabidopsis root mycobiome.</title>
        <authorList>
            <person name="Mesny F."/>
            <person name="Miyauchi S."/>
            <person name="Thiergart T."/>
            <person name="Pickel B."/>
            <person name="Atanasova L."/>
            <person name="Karlsson M."/>
            <person name="Huettel B."/>
            <person name="Barry K.W."/>
            <person name="Haridas S."/>
            <person name="Chen C."/>
            <person name="Bauer D."/>
            <person name="Andreopoulos W."/>
            <person name="Pangilinan J."/>
            <person name="LaButti K."/>
            <person name="Riley R."/>
            <person name="Lipzen A."/>
            <person name="Clum A."/>
            <person name="Drula E."/>
            <person name="Henrissat B."/>
            <person name="Kohler A."/>
            <person name="Grigoriev I.V."/>
            <person name="Martin F.M."/>
            <person name="Hacquard S."/>
        </authorList>
    </citation>
    <scope>NUCLEOTIDE SEQUENCE</scope>
    <source>
        <strain evidence="4">MPI-CAGE-AT-0016</strain>
    </source>
</reference>
<dbReference type="EMBL" id="JAGPXD010000002">
    <property type="protein sequence ID" value="KAH7367128.1"/>
    <property type="molecule type" value="Genomic_DNA"/>
</dbReference>
<dbReference type="GO" id="GO:0005634">
    <property type="term" value="C:nucleus"/>
    <property type="evidence" value="ECO:0007669"/>
    <property type="project" value="TreeGrafter"/>
</dbReference>
<gene>
    <name evidence="4" type="ORF">B0T11DRAFT_274728</name>
</gene>
<dbReference type="Gene3D" id="3.40.50.1820">
    <property type="entry name" value="alpha/beta hydrolase"/>
    <property type="match status" value="1"/>
</dbReference>
<dbReference type="InterPro" id="IPR050593">
    <property type="entry name" value="LovG"/>
</dbReference>
<dbReference type="PANTHER" id="PTHR48070:SF3">
    <property type="entry name" value="ESTERASE DBAE-RELATED"/>
    <property type="match status" value="1"/>
</dbReference>
<feature type="domain" description="Serine hydrolase" evidence="3">
    <location>
        <begin position="11"/>
        <end position="250"/>
    </location>
</feature>
<dbReference type="OrthoDB" id="2094269at2759"/>
<dbReference type="AlphaFoldDB" id="A0A8K0TK98"/>
<dbReference type="GO" id="GO:0016787">
    <property type="term" value="F:hydrolase activity"/>
    <property type="evidence" value="ECO:0007669"/>
    <property type="project" value="UniProtKB-KW"/>
</dbReference>
<evidence type="ECO:0000259" key="3">
    <source>
        <dbReference type="Pfam" id="PF03959"/>
    </source>
</evidence>
<dbReference type="PANTHER" id="PTHR48070">
    <property type="entry name" value="ESTERASE OVCA2"/>
    <property type="match status" value="1"/>
</dbReference>
<name>A0A8K0TK98_9PEZI</name>
<dbReference type="InterPro" id="IPR005645">
    <property type="entry name" value="FSH-like_dom"/>
</dbReference>
<dbReference type="InterPro" id="IPR029058">
    <property type="entry name" value="AB_hydrolase_fold"/>
</dbReference>
<evidence type="ECO:0000313" key="4">
    <source>
        <dbReference type="EMBL" id="KAH7367128.1"/>
    </source>
</evidence>
<proteinExistence type="inferred from homology"/>
<keyword evidence="2" id="KW-0378">Hydrolase</keyword>
<evidence type="ECO:0000256" key="1">
    <source>
        <dbReference type="ARBA" id="ARBA00005863"/>
    </source>
</evidence>
<dbReference type="SUPFAM" id="SSF53474">
    <property type="entry name" value="alpha/beta-Hydrolases"/>
    <property type="match status" value="1"/>
</dbReference>
<dbReference type="Pfam" id="PF03959">
    <property type="entry name" value="FSH1"/>
    <property type="match status" value="1"/>
</dbReference>
<dbReference type="Proteomes" id="UP000813385">
    <property type="component" value="Unassembled WGS sequence"/>
</dbReference>
<comment type="similarity">
    <text evidence="1">Belongs to the LovG family.</text>
</comment>
<keyword evidence="5" id="KW-1185">Reference proteome</keyword>
<dbReference type="GO" id="GO:0044550">
    <property type="term" value="P:secondary metabolite biosynthetic process"/>
    <property type="evidence" value="ECO:0007669"/>
    <property type="project" value="TreeGrafter"/>
</dbReference>
<evidence type="ECO:0000256" key="2">
    <source>
        <dbReference type="ARBA" id="ARBA00022801"/>
    </source>
</evidence>
<evidence type="ECO:0000313" key="5">
    <source>
        <dbReference type="Proteomes" id="UP000813385"/>
    </source>
</evidence>
<comment type="caution">
    <text evidence="4">The sequence shown here is derived from an EMBL/GenBank/DDBJ whole genome shotgun (WGS) entry which is preliminary data.</text>
</comment>
<sequence length="282" mass="30780">MTQVDPSLALPRILCLHGGGVNADIFRLQSRALIAALAPYFRLVFVDAPFLCAPHPDVVKVYGDHGPFRRWLRWEPDHPIIDAATASAEIEENIRSAMISDDEGGANGRWVGIMGFSQGAKIAASWAFTQQLLIREIGTQQAWRRMGANWQFVVLLAGRAPLVVLDQNLPVPEGCANASEASADYKGLPEGITGDDHVLNLPTIHVHGLRDSGLHLHRMMMDSYCRADSATLVEWDGHHRVPIKTADVQAVVGEMLRVSEQLGVLAGDPLRAVPGSSEVDNY</sequence>